<evidence type="ECO:0000256" key="2">
    <source>
        <dbReference type="ARBA" id="ARBA00022801"/>
    </source>
</evidence>
<accession>A0A501WS90</accession>
<proteinExistence type="predicted"/>
<evidence type="ECO:0000313" key="6">
    <source>
        <dbReference type="EMBL" id="TPE52603.1"/>
    </source>
</evidence>
<dbReference type="OrthoDB" id="9763644at2"/>
<keyword evidence="7" id="KW-1185">Reference proteome</keyword>
<sequence length="678" mass="74506">MSLISELMGLPPDGEPAPAFVAGDENDRWNADRLAAAHGERMIFVGGKGWGIWDGARFDFSDGDLRAAAIAEELQALVNADAEKAWRADFDEIAIARRMAIQPSSNAPRVKDPAEALKALRAEGWLALRKHAVKCGNVDKMEKALKVLRHRLRVAIDTLDADPWSFTVPNGRIDLRAAAYADLQPELGRAALVEARARWLKPHDRESLPTKCAGVEYDPAADCPEWRAFLELVLPDPEVRACFHRSMGATLFGRNEPQCAFLFRGSGGNGKSTAVNMIAHVLGESGGYAVPCKIELFLATANESAGKATPEEVDIPGARALIASEPDPTDELSAKRIKALTGGDPRPARGLNQGQFYYRPTAFPILSFNRTPRIKNEDEGTRRRLVFIPFEVNLRALPEDRRRSPIEVERALKAEGPGVLNWMLEGWRAYRERADAGIGAPPGIDPPEAMRALKDSLLEHADPIGEFIKDCCRSDAAGPGIRSSAFFRVYSEWCDWRDVPPRGRERRRGCRAGRPRQPPPGLTPPGLARPAPARGGGDLRARGRDRDGRRNLGRLRGGASRRRPRLGRGAPVRRADLGREAPRARGGDRARLRPRHPRGRFDRDPRPDPRDRGRWPLAAAHSRRARPQAVARAGSGAERRRAGGFRSHGAGLAGRGFNARRTKPLTTSRGGCTYAAWS</sequence>
<feature type="region of interest" description="Disordered" evidence="4">
    <location>
        <begin position="502"/>
        <end position="678"/>
    </location>
</feature>
<organism evidence="6 7">
    <name type="scientific">Amaricoccus solimangrovi</name>
    <dbReference type="NCBI Taxonomy" id="2589815"/>
    <lineage>
        <taxon>Bacteria</taxon>
        <taxon>Pseudomonadati</taxon>
        <taxon>Pseudomonadota</taxon>
        <taxon>Alphaproteobacteria</taxon>
        <taxon>Rhodobacterales</taxon>
        <taxon>Paracoccaceae</taxon>
        <taxon>Amaricoccus</taxon>
    </lineage>
</organism>
<dbReference type="RefSeq" id="WP_140453086.1">
    <property type="nucleotide sequence ID" value="NZ_VFRP01000003.1"/>
</dbReference>
<dbReference type="PANTHER" id="PTHR35372">
    <property type="entry name" value="ATP BINDING PROTEIN-RELATED"/>
    <property type="match status" value="1"/>
</dbReference>
<dbReference type="Proteomes" id="UP000319255">
    <property type="component" value="Unassembled WGS sequence"/>
</dbReference>
<dbReference type="PANTHER" id="PTHR35372:SF2">
    <property type="entry name" value="SF3 HELICASE DOMAIN-CONTAINING PROTEIN"/>
    <property type="match status" value="1"/>
</dbReference>
<feature type="compositionally biased region" description="Low complexity" evidence="4">
    <location>
        <begin position="524"/>
        <end position="533"/>
    </location>
</feature>
<evidence type="ECO:0000256" key="4">
    <source>
        <dbReference type="SAM" id="MobiDB-lite"/>
    </source>
</evidence>
<dbReference type="EMBL" id="VFRP01000003">
    <property type="protein sequence ID" value="TPE52603.1"/>
    <property type="molecule type" value="Genomic_DNA"/>
</dbReference>
<dbReference type="InterPro" id="IPR014015">
    <property type="entry name" value="Helicase_SF3_DNA-vir"/>
</dbReference>
<name>A0A501WS90_9RHOB</name>
<dbReference type="Gene3D" id="3.40.50.300">
    <property type="entry name" value="P-loop containing nucleotide triphosphate hydrolases"/>
    <property type="match status" value="1"/>
</dbReference>
<dbReference type="NCBIfam" id="TIGR01613">
    <property type="entry name" value="primase_Cterm"/>
    <property type="match status" value="1"/>
</dbReference>
<comment type="caution">
    <text evidence="6">The sequence shown here is derived from an EMBL/GenBank/DDBJ whole genome shotgun (WGS) entry which is preliminary data.</text>
</comment>
<feature type="compositionally biased region" description="Basic and acidic residues" evidence="4">
    <location>
        <begin position="599"/>
        <end position="614"/>
    </location>
</feature>
<dbReference type="Pfam" id="PF08706">
    <property type="entry name" value="D5_N"/>
    <property type="match status" value="1"/>
</dbReference>
<dbReference type="GO" id="GO:0016787">
    <property type="term" value="F:hydrolase activity"/>
    <property type="evidence" value="ECO:0007669"/>
    <property type="project" value="UniProtKB-KW"/>
</dbReference>
<evidence type="ECO:0000259" key="5">
    <source>
        <dbReference type="PROSITE" id="PS51206"/>
    </source>
</evidence>
<dbReference type="PROSITE" id="PS51206">
    <property type="entry name" value="SF3_HELICASE_1"/>
    <property type="match status" value="1"/>
</dbReference>
<evidence type="ECO:0000313" key="7">
    <source>
        <dbReference type="Proteomes" id="UP000319255"/>
    </source>
</evidence>
<dbReference type="SUPFAM" id="SSF52540">
    <property type="entry name" value="P-loop containing nucleoside triphosphate hydrolases"/>
    <property type="match status" value="1"/>
</dbReference>
<feature type="compositionally biased region" description="Basic and acidic residues" evidence="4">
    <location>
        <begin position="573"/>
        <end position="591"/>
    </location>
</feature>
<dbReference type="SMART" id="SM00885">
    <property type="entry name" value="D5_N"/>
    <property type="match status" value="1"/>
</dbReference>
<evidence type="ECO:0000256" key="1">
    <source>
        <dbReference type="ARBA" id="ARBA00022741"/>
    </source>
</evidence>
<feature type="compositionally biased region" description="Basic residues" evidence="4">
    <location>
        <begin position="504"/>
        <end position="514"/>
    </location>
</feature>
<dbReference type="GO" id="GO:0005524">
    <property type="term" value="F:ATP binding"/>
    <property type="evidence" value="ECO:0007669"/>
    <property type="project" value="UniProtKB-KW"/>
</dbReference>
<dbReference type="InterPro" id="IPR006500">
    <property type="entry name" value="Helicase_put_C_phage/plasmid"/>
</dbReference>
<gene>
    <name evidence="6" type="ORF">FJM51_05340</name>
</gene>
<dbReference type="InterPro" id="IPR027417">
    <property type="entry name" value="P-loop_NTPase"/>
</dbReference>
<evidence type="ECO:0000256" key="3">
    <source>
        <dbReference type="ARBA" id="ARBA00022840"/>
    </source>
</evidence>
<dbReference type="AlphaFoldDB" id="A0A501WS90"/>
<dbReference type="InterPro" id="IPR014818">
    <property type="entry name" value="Phage/plasmid_primase_P4_C"/>
</dbReference>
<keyword evidence="1" id="KW-0547">Nucleotide-binding</keyword>
<keyword evidence="3" id="KW-0067">ATP-binding</keyword>
<feature type="compositionally biased region" description="Basic and acidic residues" evidence="4">
    <location>
        <begin position="537"/>
        <end position="550"/>
    </location>
</feature>
<dbReference type="InterPro" id="IPR051620">
    <property type="entry name" value="ORF904-like_C"/>
</dbReference>
<keyword evidence="2" id="KW-0378">Hydrolase</keyword>
<reference evidence="6 7" key="1">
    <citation type="submission" date="2019-06" db="EMBL/GenBank/DDBJ databases">
        <title>A novel bacterium of genus Amaricoccus, isolated from marine sediment.</title>
        <authorList>
            <person name="Huang H."/>
            <person name="Mo K."/>
            <person name="Hu Y."/>
        </authorList>
    </citation>
    <scope>NUCLEOTIDE SEQUENCE [LARGE SCALE GENOMIC DNA]</scope>
    <source>
        <strain evidence="6 7">HB172011</strain>
    </source>
</reference>
<feature type="domain" description="SF3 helicase" evidence="5">
    <location>
        <begin position="224"/>
        <end position="406"/>
    </location>
</feature>
<protein>
    <recommendedName>
        <fullName evidence="5">SF3 helicase domain-containing protein</fullName>
    </recommendedName>
</protein>